<dbReference type="GO" id="GO:0016747">
    <property type="term" value="F:acyltransferase activity, transferring groups other than amino-acyl groups"/>
    <property type="evidence" value="ECO:0007669"/>
    <property type="project" value="InterPro"/>
</dbReference>
<dbReference type="EMBL" id="CP035758">
    <property type="protein sequence ID" value="QBD81106.1"/>
    <property type="molecule type" value="Genomic_DNA"/>
</dbReference>
<evidence type="ECO:0000313" key="2">
    <source>
        <dbReference type="EMBL" id="QBD81106.1"/>
    </source>
</evidence>
<keyword evidence="3" id="KW-1185">Reference proteome</keyword>
<accession>A0A4P6K109</accession>
<keyword evidence="2" id="KW-0808">Transferase</keyword>
<dbReference type="Gene3D" id="3.40.630.30">
    <property type="match status" value="1"/>
</dbReference>
<dbReference type="InterPro" id="IPR000182">
    <property type="entry name" value="GNAT_dom"/>
</dbReference>
<evidence type="ECO:0000259" key="1">
    <source>
        <dbReference type="PROSITE" id="PS51186"/>
    </source>
</evidence>
<dbReference type="RefSeq" id="WP_129892168.1">
    <property type="nucleotide sequence ID" value="NZ_CP035758.1"/>
</dbReference>
<dbReference type="SUPFAM" id="SSF55729">
    <property type="entry name" value="Acyl-CoA N-acyltransferases (Nat)"/>
    <property type="match status" value="1"/>
</dbReference>
<dbReference type="KEGG" id="kbs:EPA93_36100"/>
<sequence>MHLDVRQNFEEKISYVARRLADMTIDDQPTFLAVDCGLPSDTFNVIVVRALPISAPTLPRIDSFRAKGFPFALWSWASDIAKADISQLAQRGLVQAETNSAMYADLSQIQAAPLHVEGLEIKQATTASELLQVGEVIAALFGDSSEGRQVLAYYQRLSQYPLSMFADMRPYLGTLDGKVVASGLLFVGSQSVGIYDLVTHDDYRRRGIGSAMFQYLLKEAKATNRRYVVLQALKDGLGIYLKAGFSITGDVLTFEASR</sequence>
<dbReference type="Proteomes" id="UP000290365">
    <property type="component" value="Chromosome"/>
</dbReference>
<dbReference type="CDD" id="cd04301">
    <property type="entry name" value="NAT_SF"/>
    <property type="match status" value="1"/>
</dbReference>
<evidence type="ECO:0000313" key="3">
    <source>
        <dbReference type="Proteomes" id="UP000290365"/>
    </source>
</evidence>
<dbReference type="AlphaFoldDB" id="A0A4P6K109"/>
<gene>
    <name evidence="2" type="ORF">EPA93_36100</name>
</gene>
<proteinExistence type="predicted"/>
<dbReference type="Pfam" id="PF00583">
    <property type="entry name" value="Acetyltransf_1"/>
    <property type="match status" value="1"/>
</dbReference>
<dbReference type="InterPro" id="IPR016181">
    <property type="entry name" value="Acyl_CoA_acyltransferase"/>
</dbReference>
<organism evidence="2 3">
    <name type="scientific">Ktedonosporobacter rubrisoli</name>
    <dbReference type="NCBI Taxonomy" id="2509675"/>
    <lineage>
        <taxon>Bacteria</taxon>
        <taxon>Bacillati</taxon>
        <taxon>Chloroflexota</taxon>
        <taxon>Ktedonobacteria</taxon>
        <taxon>Ktedonobacterales</taxon>
        <taxon>Ktedonosporobacteraceae</taxon>
        <taxon>Ktedonosporobacter</taxon>
    </lineage>
</organism>
<reference evidence="2 3" key="1">
    <citation type="submission" date="2019-01" db="EMBL/GenBank/DDBJ databases">
        <title>Ktedonosporobacter rubrisoli SCAWS-G2.</title>
        <authorList>
            <person name="Huang Y."/>
            <person name="Yan B."/>
        </authorList>
    </citation>
    <scope>NUCLEOTIDE SEQUENCE [LARGE SCALE GENOMIC DNA]</scope>
    <source>
        <strain evidence="2 3">SCAWS-G2</strain>
    </source>
</reference>
<dbReference type="PROSITE" id="PS51186">
    <property type="entry name" value="GNAT"/>
    <property type="match status" value="1"/>
</dbReference>
<protein>
    <submittedName>
        <fullName evidence="2">N-acetyltransferase</fullName>
    </submittedName>
</protein>
<feature type="domain" description="N-acetyltransferase" evidence="1">
    <location>
        <begin position="119"/>
        <end position="258"/>
    </location>
</feature>
<name>A0A4P6K109_KTERU</name>
<dbReference type="OrthoDB" id="9796171at2"/>